<accession>A0A9P5M2I2</accession>
<proteinExistence type="predicted"/>
<evidence type="ECO:0000313" key="3">
    <source>
        <dbReference type="Proteomes" id="UP000710849"/>
    </source>
</evidence>
<dbReference type="GO" id="GO:0044550">
    <property type="term" value="P:secondary metabolite biosynthetic process"/>
    <property type="evidence" value="ECO:0007669"/>
    <property type="project" value="TreeGrafter"/>
</dbReference>
<dbReference type="AlphaFoldDB" id="A0A9P5M2I2"/>
<keyword evidence="3" id="KW-1185">Reference proteome</keyword>
<sequence>MREAIPGPFLINVIIEILPSSDLGEKSKFGGFLANQKEPGKEHHNSESTRLGDYPSPCLPTATIPKYYTFLDSKPVPSSEKLDRKSLRHLPATLTSQQLGISLDEISENLPPPSTNEKVHEAFLDTSEESTVVNDNFYHRGEDSISTIKILAAAQRINLQLRVAQIFDYRYLLLTNLTLTTAIESIPEAP</sequence>
<organism evidence="2 3">
    <name type="scientific">Botrytis byssoidea</name>
    <dbReference type="NCBI Taxonomy" id="139641"/>
    <lineage>
        <taxon>Eukaryota</taxon>
        <taxon>Fungi</taxon>
        <taxon>Dikarya</taxon>
        <taxon>Ascomycota</taxon>
        <taxon>Pezizomycotina</taxon>
        <taxon>Leotiomycetes</taxon>
        <taxon>Helotiales</taxon>
        <taxon>Sclerotiniaceae</taxon>
        <taxon>Botrytis</taxon>
    </lineage>
</organism>
<dbReference type="GO" id="GO:0043041">
    <property type="term" value="P:amino acid activation for nonribosomal peptide biosynthetic process"/>
    <property type="evidence" value="ECO:0007669"/>
    <property type="project" value="TreeGrafter"/>
</dbReference>
<dbReference type="RefSeq" id="XP_038736243.1">
    <property type="nucleotide sequence ID" value="XM_038873037.1"/>
</dbReference>
<feature type="region of interest" description="Disordered" evidence="1">
    <location>
        <begin position="29"/>
        <end position="55"/>
    </location>
</feature>
<evidence type="ECO:0008006" key="4">
    <source>
        <dbReference type="Google" id="ProtNLM"/>
    </source>
</evidence>
<evidence type="ECO:0000313" key="2">
    <source>
        <dbReference type="EMBL" id="KAF7950974.1"/>
    </source>
</evidence>
<feature type="compositionally biased region" description="Basic and acidic residues" evidence="1">
    <location>
        <begin position="38"/>
        <end position="47"/>
    </location>
</feature>
<dbReference type="EMBL" id="RCSW01000004">
    <property type="protein sequence ID" value="KAF7950974.1"/>
    <property type="molecule type" value="Genomic_DNA"/>
</dbReference>
<dbReference type="PANTHER" id="PTHR45527">
    <property type="entry name" value="NONRIBOSOMAL PEPTIDE SYNTHETASE"/>
    <property type="match status" value="1"/>
</dbReference>
<comment type="caution">
    <text evidence="2">The sequence shown here is derived from an EMBL/GenBank/DDBJ whole genome shotgun (WGS) entry which is preliminary data.</text>
</comment>
<name>A0A9P5M2I2_9HELO</name>
<dbReference type="SUPFAM" id="SSF47336">
    <property type="entry name" value="ACP-like"/>
    <property type="match status" value="1"/>
</dbReference>
<dbReference type="Gene3D" id="1.10.1200.10">
    <property type="entry name" value="ACP-like"/>
    <property type="match status" value="1"/>
</dbReference>
<dbReference type="GO" id="GO:0005737">
    <property type="term" value="C:cytoplasm"/>
    <property type="evidence" value="ECO:0007669"/>
    <property type="project" value="TreeGrafter"/>
</dbReference>
<gene>
    <name evidence="2" type="ORF">EAE97_002526</name>
</gene>
<evidence type="ECO:0000256" key="1">
    <source>
        <dbReference type="SAM" id="MobiDB-lite"/>
    </source>
</evidence>
<dbReference type="InterPro" id="IPR036736">
    <property type="entry name" value="ACP-like_sf"/>
</dbReference>
<dbReference type="GO" id="GO:0031177">
    <property type="term" value="F:phosphopantetheine binding"/>
    <property type="evidence" value="ECO:0007669"/>
    <property type="project" value="TreeGrafter"/>
</dbReference>
<dbReference type="Proteomes" id="UP000710849">
    <property type="component" value="Unassembled WGS sequence"/>
</dbReference>
<reference evidence="2 3" key="1">
    <citation type="journal article" date="2020" name="Genome Biol. Evol.">
        <title>Comparative genomics of Sclerotiniaceae.</title>
        <authorList>
            <person name="Valero Jimenez C.A."/>
            <person name="Steentjes M."/>
            <person name="Scholten O.E."/>
            <person name="Van Kan J.A.L."/>
        </authorList>
    </citation>
    <scope>NUCLEOTIDE SEQUENCE [LARGE SCALE GENOMIC DNA]</scope>
    <source>
        <strain evidence="2 3">MUCL 94</strain>
    </source>
</reference>
<dbReference type="GeneID" id="62146115"/>
<dbReference type="PANTHER" id="PTHR45527:SF1">
    <property type="entry name" value="FATTY ACID SYNTHASE"/>
    <property type="match status" value="1"/>
</dbReference>
<protein>
    <recommendedName>
        <fullName evidence="4">Carrier domain-containing protein</fullName>
    </recommendedName>
</protein>